<organism evidence="2 3">
    <name type="scientific">Paradesertivirga mongoliensis</name>
    <dbReference type="NCBI Taxonomy" id="2100740"/>
    <lineage>
        <taxon>Bacteria</taxon>
        <taxon>Pseudomonadati</taxon>
        <taxon>Bacteroidota</taxon>
        <taxon>Sphingobacteriia</taxon>
        <taxon>Sphingobacteriales</taxon>
        <taxon>Sphingobacteriaceae</taxon>
        <taxon>Paradesertivirga</taxon>
    </lineage>
</organism>
<feature type="compositionally biased region" description="Acidic residues" evidence="1">
    <location>
        <begin position="1"/>
        <end position="10"/>
    </location>
</feature>
<reference evidence="3" key="1">
    <citation type="journal article" date="2019" name="Int. J. Syst. Evol. Microbiol.">
        <title>The Global Catalogue of Microorganisms (GCM) 10K type strain sequencing project: providing services to taxonomists for standard genome sequencing and annotation.</title>
        <authorList>
            <consortium name="The Broad Institute Genomics Platform"/>
            <consortium name="The Broad Institute Genome Sequencing Center for Infectious Disease"/>
            <person name="Wu L."/>
            <person name="Ma J."/>
        </authorList>
    </citation>
    <scope>NUCLEOTIDE SEQUENCE [LARGE SCALE GENOMIC DNA]</scope>
    <source>
        <strain evidence="3">KCTC 42217</strain>
    </source>
</reference>
<dbReference type="EMBL" id="JBHUHZ010000003">
    <property type="protein sequence ID" value="MFD2164111.1"/>
    <property type="molecule type" value="Genomic_DNA"/>
</dbReference>
<comment type="caution">
    <text evidence="2">The sequence shown here is derived from an EMBL/GenBank/DDBJ whole genome shotgun (WGS) entry which is preliminary data.</text>
</comment>
<proteinExistence type="predicted"/>
<dbReference type="RefSeq" id="WP_255904544.1">
    <property type="nucleotide sequence ID" value="NZ_JAFMZO010000004.1"/>
</dbReference>
<gene>
    <name evidence="2" type="ORF">ACFSJU_17010</name>
</gene>
<evidence type="ECO:0000313" key="2">
    <source>
        <dbReference type="EMBL" id="MFD2164111.1"/>
    </source>
</evidence>
<protein>
    <submittedName>
        <fullName evidence="2">Uncharacterized protein</fullName>
    </submittedName>
</protein>
<feature type="compositionally biased region" description="Basic and acidic residues" evidence="1">
    <location>
        <begin position="19"/>
        <end position="28"/>
    </location>
</feature>
<dbReference type="Proteomes" id="UP001597387">
    <property type="component" value="Unassembled WGS sequence"/>
</dbReference>
<evidence type="ECO:0000256" key="1">
    <source>
        <dbReference type="SAM" id="MobiDB-lite"/>
    </source>
</evidence>
<evidence type="ECO:0000313" key="3">
    <source>
        <dbReference type="Proteomes" id="UP001597387"/>
    </source>
</evidence>
<feature type="region of interest" description="Disordered" evidence="1">
    <location>
        <begin position="1"/>
        <end position="53"/>
    </location>
</feature>
<keyword evidence="3" id="KW-1185">Reference proteome</keyword>
<sequence>MLIDPEESLIDDSPLNDNDDPKIEKGSLIDDSPLNNEKEEDDSPPATILPPPD</sequence>
<name>A0ABW4ZQK5_9SPHI</name>
<accession>A0ABW4ZQK5</accession>